<keyword evidence="3" id="KW-0611">Plant defense</keyword>
<keyword evidence="9" id="KW-1185">Reference proteome</keyword>
<feature type="domain" description="SHSP" evidence="7">
    <location>
        <begin position="19"/>
        <end position="125"/>
    </location>
</feature>
<dbReference type="STRING" id="218851.A0A2G5F3D4"/>
<dbReference type="GO" id="GO:0005886">
    <property type="term" value="C:plasma membrane"/>
    <property type="evidence" value="ECO:0007669"/>
    <property type="project" value="UniProtKB-SubCell"/>
</dbReference>
<evidence type="ECO:0000256" key="4">
    <source>
        <dbReference type="PROSITE-ProRule" id="PRU00285"/>
    </source>
</evidence>
<dbReference type="AlphaFoldDB" id="A0A2G5F3D4"/>
<comment type="similarity">
    <text evidence="4 5">Belongs to the small heat shock protein (HSP20) family.</text>
</comment>
<evidence type="ECO:0000256" key="6">
    <source>
        <dbReference type="SAM" id="MobiDB-lite"/>
    </source>
</evidence>
<evidence type="ECO:0000313" key="9">
    <source>
        <dbReference type="Proteomes" id="UP000230069"/>
    </source>
</evidence>
<dbReference type="SUPFAM" id="SSF49764">
    <property type="entry name" value="HSP20-like chaperones"/>
    <property type="match status" value="1"/>
</dbReference>
<evidence type="ECO:0000256" key="3">
    <source>
        <dbReference type="ARBA" id="ARBA00022821"/>
    </source>
</evidence>
<dbReference type="Proteomes" id="UP000230069">
    <property type="component" value="Unassembled WGS sequence"/>
</dbReference>
<dbReference type="CDD" id="cd06464">
    <property type="entry name" value="ACD_sHsps-like"/>
    <property type="match status" value="1"/>
</dbReference>
<accession>A0A2G5F3D4</accession>
<evidence type="ECO:0000256" key="5">
    <source>
        <dbReference type="RuleBase" id="RU003616"/>
    </source>
</evidence>
<organism evidence="8 9">
    <name type="scientific">Aquilegia coerulea</name>
    <name type="common">Rocky mountain columbine</name>
    <dbReference type="NCBI Taxonomy" id="218851"/>
    <lineage>
        <taxon>Eukaryota</taxon>
        <taxon>Viridiplantae</taxon>
        <taxon>Streptophyta</taxon>
        <taxon>Embryophyta</taxon>
        <taxon>Tracheophyta</taxon>
        <taxon>Spermatophyta</taxon>
        <taxon>Magnoliopsida</taxon>
        <taxon>Ranunculales</taxon>
        <taxon>Ranunculaceae</taxon>
        <taxon>Thalictroideae</taxon>
        <taxon>Aquilegia</taxon>
    </lineage>
</organism>
<comment type="subcellular location">
    <subcellularLocation>
        <location evidence="1">Cell membrane</location>
        <topology evidence="1">Single-pass membrane protein</topology>
    </subcellularLocation>
</comment>
<dbReference type="InterPro" id="IPR002068">
    <property type="entry name" value="A-crystallin/Hsp20_dom"/>
</dbReference>
<keyword evidence="2" id="KW-1003">Cell membrane</keyword>
<evidence type="ECO:0000256" key="2">
    <source>
        <dbReference type="ARBA" id="ARBA00022475"/>
    </source>
</evidence>
<feature type="region of interest" description="Disordered" evidence="6">
    <location>
        <begin position="123"/>
        <end position="207"/>
    </location>
</feature>
<dbReference type="InterPro" id="IPR008978">
    <property type="entry name" value="HSP20-like_chaperone"/>
</dbReference>
<dbReference type="PANTHER" id="PTHR43670">
    <property type="entry name" value="HEAT SHOCK PROTEIN 26"/>
    <property type="match status" value="1"/>
</dbReference>
<dbReference type="PROSITE" id="PS01031">
    <property type="entry name" value="SHSP"/>
    <property type="match status" value="1"/>
</dbReference>
<sequence>MDQLLRNPRGPAANNATRQMVYEDFPPSSDWTHDSNCHVLLIDLPGFKREELKVRVDNLRKVTVSGERQVSENKYSRFKQIYELPEDSDIDNISGRFDGGLLFIIIPKKKVEGLVQQPKSEIHSANEIEEDKKHVHDKSGNKDDDKHKHEKKEEKKHEEPKDNDVYKHNHEKKDGKLNEELKKNDEDKRDDKHGLQNVKKADNMINRGKESVLTGEVGKKVKEDWRKLTADRVKHKEELDIMMRTAIETIKNNKTVIITAVVAFSIGLYFSRKFQSGGQ</sequence>
<protein>
    <recommendedName>
        <fullName evidence="7">SHSP domain-containing protein</fullName>
    </recommendedName>
</protein>
<dbReference type="GO" id="GO:0034605">
    <property type="term" value="P:cellular response to heat"/>
    <property type="evidence" value="ECO:0007669"/>
    <property type="project" value="TreeGrafter"/>
</dbReference>
<evidence type="ECO:0000256" key="1">
    <source>
        <dbReference type="ARBA" id="ARBA00004162"/>
    </source>
</evidence>
<dbReference type="Pfam" id="PF00011">
    <property type="entry name" value="HSP20"/>
    <property type="match status" value="1"/>
</dbReference>
<evidence type="ECO:0000313" key="8">
    <source>
        <dbReference type="EMBL" id="PIA62528.1"/>
    </source>
</evidence>
<dbReference type="InParanoid" id="A0A2G5F3D4"/>
<dbReference type="EMBL" id="KZ305019">
    <property type="protein sequence ID" value="PIA62528.1"/>
    <property type="molecule type" value="Genomic_DNA"/>
</dbReference>
<name>A0A2G5F3D4_AQUCA</name>
<gene>
    <name evidence="8" type="ORF">AQUCO_00200500v1</name>
</gene>
<keyword evidence="2" id="KW-0472">Membrane</keyword>
<proteinExistence type="inferred from homology"/>
<reference evidence="8 9" key="1">
    <citation type="submission" date="2017-09" db="EMBL/GenBank/DDBJ databases">
        <title>WGS assembly of Aquilegia coerulea Goldsmith.</title>
        <authorList>
            <person name="Hodges S."/>
            <person name="Kramer E."/>
            <person name="Nordborg M."/>
            <person name="Tomkins J."/>
            <person name="Borevitz J."/>
            <person name="Derieg N."/>
            <person name="Yan J."/>
            <person name="Mihaltcheva S."/>
            <person name="Hayes R.D."/>
            <person name="Rokhsar D."/>
        </authorList>
    </citation>
    <scope>NUCLEOTIDE SEQUENCE [LARGE SCALE GENOMIC DNA]</scope>
    <source>
        <strain evidence="9">cv. Goldsmith</strain>
    </source>
</reference>
<dbReference type="PANTHER" id="PTHR43670:SF130">
    <property type="entry name" value="INACTIVE PROTEIN RESTRICTED TEV MOVEMENT 2-LIKE"/>
    <property type="match status" value="1"/>
</dbReference>
<evidence type="ECO:0000259" key="7">
    <source>
        <dbReference type="PROSITE" id="PS01031"/>
    </source>
</evidence>
<dbReference type="GO" id="GO:0006952">
    <property type="term" value="P:defense response"/>
    <property type="evidence" value="ECO:0007669"/>
    <property type="project" value="UniProtKB-KW"/>
</dbReference>
<dbReference type="OrthoDB" id="1431247at2759"/>
<dbReference type="Gene3D" id="2.60.40.790">
    <property type="match status" value="1"/>
</dbReference>